<comment type="subcellular location">
    <subcellularLocation>
        <location evidence="3 11">Secreted</location>
    </subcellularLocation>
</comment>
<organism evidence="14 15">
    <name type="scientific">Clonostachys solani</name>
    <dbReference type="NCBI Taxonomy" id="160281"/>
    <lineage>
        <taxon>Eukaryota</taxon>
        <taxon>Fungi</taxon>
        <taxon>Dikarya</taxon>
        <taxon>Ascomycota</taxon>
        <taxon>Pezizomycotina</taxon>
        <taxon>Sordariomycetes</taxon>
        <taxon>Hypocreomycetidae</taxon>
        <taxon>Hypocreales</taxon>
        <taxon>Bionectriaceae</taxon>
        <taxon>Clonostachys</taxon>
    </lineage>
</organism>
<evidence type="ECO:0000256" key="7">
    <source>
        <dbReference type="ARBA" id="ARBA00022723"/>
    </source>
</evidence>
<evidence type="ECO:0000256" key="6">
    <source>
        <dbReference type="ARBA" id="ARBA00022525"/>
    </source>
</evidence>
<dbReference type="InterPro" id="IPR012334">
    <property type="entry name" value="Pectin_lyas_fold"/>
</dbReference>
<proteinExistence type="inferred from homology"/>
<evidence type="ECO:0000313" key="15">
    <source>
        <dbReference type="Proteomes" id="UP000775872"/>
    </source>
</evidence>
<feature type="signal peptide" evidence="12">
    <location>
        <begin position="1"/>
        <end position="18"/>
    </location>
</feature>
<keyword evidence="11" id="KW-0624">Polysaccharide degradation</keyword>
<dbReference type="GO" id="GO:0046872">
    <property type="term" value="F:metal ion binding"/>
    <property type="evidence" value="ECO:0007669"/>
    <property type="project" value="UniProtKB-KW"/>
</dbReference>
<feature type="chain" id="PRO_5040272865" description="pectate lyase" evidence="12">
    <location>
        <begin position="19"/>
        <end position="333"/>
    </location>
</feature>
<keyword evidence="11" id="KW-0119">Carbohydrate metabolism</keyword>
<keyword evidence="8 12" id="KW-0732">Signal</keyword>
<evidence type="ECO:0000256" key="11">
    <source>
        <dbReference type="RuleBase" id="RU361173"/>
    </source>
</evidence>
<dbReference type="Gene3D" id="2.160.20.10">
    <property type="entry name" value="Single-stranded right-handed beta-helix, Pectin lyase-like"/>
    <property type="match status" value="1"/>
</dbReference>
<comment type="similarity">
    <text evidence="4 11">Belongs to the polysaccharide lyase 1 family.</text>
</comment>
<dbReference type="OrthoDB" id="1637350at2759"/>
<dbReference type="PANTHER" id="PTHR31683">
    <property type="entry name" value="PECTATE LYASE 18-RELATED"/>
    <property type="match status" value="1"/>
</dbReference>
<evidence type="ECO:0000256" key="2">
    <source>
        <dbReference type="ARBA" id="ARBA00001913"/>
    </source>
</evidence>
<dbReference type="Proteomes" id="UP000775872">
    <property type="component" value="Unassembled WGS sequence"/>
</dbReference>
<keyword evidence="7" id="KW-0479">Metal-binding</keyword>
<dbReference type="GO" id="GO:0030570">
    <property type="term" value="F:pectate lyase activity"/>
    <property type="evidence" value="ECO:0007669"/>
    <property type="project" value="UniProtKB-EC"/>
</dbReference>
<keyword evidence="10 11" id="KW-0456">Lyase</keyword>
<feature type="domain" description="Pectate lyase" evidence="13">
    <location>
        <begin position="58"/>
        <end position="272"/>
    </location>
</feature>
<dbReference type="InterPro" id="IPR002022">
    <property type="entry name" value="Pec_lyase"/>
</dbReference>
<keyword evidence="9" id="KW-0106">Calcium</keyword>
<gene>
    <name evidence="14" type="ORF">CSOL1703_00006367</name>
</gene>
<evidence type="ECO:0000256" key="1">
    <source>
        <dbReference type="ARBA" id="ARBA00000695"/>
    </source>
</evidence>
<evidence type="ECO:0000256" key="3">
    <source>
        <dbReference type="ARBA" id="ARBA00004613"/>
    </source>
</evidence>
<dbReference type="SUPFAM" id="SSF51126">
    <property type="entry name" value="Pectin lyase-like"/>
    <property type="match status" value="1"/>
</dbReference>
<keyword evidence="6 11" id="KW-0964">Secreted</keyword>
<dbReference type="GO" id="GO:0005576">
    <property type="term" value="C:extracellular region"/>
    <property type="evidence" value="ECO:0007669"/>
    <property type="project" value="UniProtKB-SubCell"/>
</dbReference>
<evidence type="ECO:0000313" key="14">
    <source>
        <dbReference type="EMBL" id="CAH0056427.1"/>
    </source>
</evidence>
<comment type="caution">
    <text evidence="14">The sequence shown here is derived from an EMBL/GenBank/DDBJ whole genome shotgun (WGS) entry which is preliminary data.</text>
</comment>
<dbReference type="InterPro" id="IPR011050">
    <property type="entry name" value="Pectin_lyase_fold/virulence"/>
</dbReference>
<accession>A0A9N9ZJ38</accession>
<reference evidence="14" key="1">
    <citation type="submission" date="2021-10" db="EMBL/GenBank/DDBJ databases">
        <authorList>
            <person name="Piombo E."/>
        </authorList>
    </citation>
    <scope>NUCLEOTIDE SEQUENCE</scope>
</reference>
<dbReference type="GO" id="GO:0000272">
    <property type="term" value="P:polysaccharide catabolic process"/>
    <property type="evidence" value="ECO:0007669"/>
    <property type="project" value="UniProtKB-KW"/>
</dbReference>
<evidence type="ECO:0000256" key="12">
    <source>
        <dbReference type="SAM" id="SignalP"/>
    </source>
</evidence>
<dbReference type="PANTHER" id="PTHR31683:SF18">
    <property type="entry name" value="PECTATE LYASE 21-RELATED"/>
    <property type="match status" value="1"/>
</dbReference>
<comment type="catalytic activity">
    <reaction evidence="1">
        <text>Eliminative cleavage of (1-&gt;4)-alpha-D-galacturonan to give oligosaccharides with 4-deoxy-alpha-D-galact-4-enuronosyl groups at their non-reducing ends.</text>
        <dbReference type="EC" id="4.2.2.2"/>
    </reaction>
</comment>
<sequence length="333" mass="34019">MKFSQIAPLAALAGLALASPTPTINKGADKRSLAKRASITEAASLGFASANGGTTGGAGGTTTTVSDFASFSAAAKAEGAAVIVVDGTISGAGKVRPSSDKTIVGASGGASLEGVGIYVKKASNVIIRNLKISKVKASDGDAIGIDASTNVWVDHVDLSGDLSAGKDDYDGLFDVTHASDYVTISNSKIHDHWKASLVGHSDSNESEDKGHLTVTYANVHWSNINSRGPSVRFGTVHIYNSLYEGIINNAINSRLGAQVLVESTTFSDTKSPIVFRDSDETGYVVTNDVDLGGATNEVAVGTISGSSLPYKYELVGSGSVASAVADAGATLSW</sequence>
<dbReference type="EMBL" id="CABFOC020000063">
    <property type="protein sequence ID" value="CAH0056427.1"/>
    <property type="molecule type" value="Genomic_DNA"/>
</dbReference>
<dbReference type="InterPro" id="IPR045032">
    <property type="entry name" value="PEL"/>
</dbReference>
<protein>
    <recommendedName>
        <fullName evidence="5">pectate lyase</fullName>
        <ecNumber evidence="5">4.2.2.2</ecNumber>
    </recommendedName>
</protein>
<evidence type="ECO:0000256" key="10">
    <source>
        <dbReference type="ARBA" id="ARBA00023239"/>
    </source>
</evidence>
<dbReference type="AlphaFoldDB" id="A0A9N9ZJ38"/>
<keyword evidence="15" id="KW-1185">Reference proteome</keyword>
<evidence type="ECO:0000256" key="8">
    <source>
        <dbReference type="ARBA" id="ARBA00022729"/>
    </source>
</evidence>
<evidence type="ECO:0000259" key="13">
    <source>
        <dbReference type="SMART" id="SM00656"/>
    </source>
</evidence>
<evidence type="ECO:0000256" key="4">
    <source>
        <dbReference type="ARBA" id="ARBA00010980"/>
    </source>
</evidence>
<name>A0A9N9ZJ38_9HYPO</name>
<dbReference type="SMART" id="SM00656">
    <property type="entry name" value="Amb_all"/>
    <property type="match status" value="1"/>
</dbReference>
<evidence type="ECO:0000256" key="5">
    <source>
        <dbReference type="ARBA" id="ARBA00012272"/>
    </source>
</evidence>
<dbReference type="FunFam" id="2.160.20.10:FF:000036">
    <property type="entry name" value="Pectate lyase A"/>
    <property type="match status" value="1"/>
</dbReference>
<dbReference type="Pfam" id="PF00544">
    <property type="entry name" value="Pectate_lyase_4"/>
    <property type="match status" value="1"/>
</dbReference>
<evidence type="ECO:0000256" key="9">
    <source>
        <dbReference type="ARBA" id="ARBA00022837"/>
    </source>
</evidence>
<dbReference type="EC" id="4.2.2.2" evidence="5"/>
<comment type="cofactor">
    <cofactor evidence="2">
        <name>Ca(2+)</name>
        <dbReference type="ChEBI" id="CHEBI:29108"/>
    </cofactor>
</comment>